<dbReference type="Gene3D" id="3.10.620.30">
    <property type="match status" value="1"/>
</dbReference>
<dbReference type="SUPFAM" id="SSF54001">
    <property type="entry name" value="Cysteine proteinases"/>
    <property type="match status" value="1"/>
</dbReference>
<dbReference type="Proteomes" id="UP000263753">
    <property type="component" value="Chromosome"/>
</dbReference>
<gene>
    <name evidence="2" type="ORF">CDG60_11145</name>
</gene>
<evidence type="ECO:0000313" key="2">
    <source>
        <dbReference type="EMBL" id="AXY57072.1"/>
    </source>
</evidence>
<protein>
    <submittedName>
        <fullName evidence="2">Transglutaminase family protein</fullName>
    </submittedName>
</protein>
<dbReference type="AlphaFoldDB" id="A0A3B7LWB7"/>
<dbReference type="RefSeq" id="WP_087513853.1">
    <property type="nucleotide sequence ID" value="NZ_CP032134.1"/>
</dbReference>
<reference evidence="3" key="1">
    <citation type="submission" date="2018-09" db="EMBL/GenBank/DDBJ databases">
        <title>The complete genome of Acinetobacter sp. strain WCHAc010005.</title>
        <authorList>
            <person name="Hu Y."/>
            <person name="Long H."/>
            <person name="Feng Y."/>
            <person name="Zong Z."/>
        </authorList>
    </citation>
    <scope>NUCLEOTIDE SEQUENCE [LARGE SCALE GENOMIC DNA]</scope>
    <source>
        <strain evidence="3">WCHAc010005</strain>
    </source>
</reference>
<feature type="domain" description="Transglutaminase-like" evidence="1">
    <location>
        <begin position="153"/>
        <end position="215"/>
    </location>
</feature>
<dbReference type="PANTHER" id="PTHR33490:SF6">
    <property type="entry name" value="SLL1049 PROTEIN"/>
    <property type="match status" value="1"/>
</dbReference>
<proteinExistence type="predicted"/>
<sequence>MRLMINHQTHFQYSEAACNSIQYIKMMPVSNAHQKVHHWNISVPGDWQQQMDVFNNPWLTAVQRYSYSQMTIMAQGVIELNPATGQGPQCSLNPFIFLQPTAMTQSDAEMRCFAHRYVRENTVDQLKQLAQALLQYMPYKVQATSVCTSAIEAFQRREGVCQDHSHVFIAMCKALGIPARYVSGYLFADNSTHLASHAWAEAYLNDTWYCFDISNQIFSPQVHVYVAMGRDYWDVAPIRGVREKGGTETMQSIVQVLTC</sequence>
<dbReference type="PANTHER" id="PTHR33490">
    <property type="entry name" value="BLR5614 PROTEIN-RELATED"/>
    <property type="match status" value="1"/>
</dbReference>
<dbReference type="InterPro" id="IPR013589">
    <property type="entry name" value="Bac_transglu_N"/>
</dbReference>
<dbReference type="Pfam" id="PF08379">
    <property type="entry name" value="Bact_transglu_N"/>
    <property type="match status" value="1"/>
</dbReference>
<name>A0A3B7LWB7_9GAMM</name>
<dbReference type="KEGG" id="achi:CDG60_11145"/>
<evidence type="ECO:0000313" key="3">
    <source>
        <dbReference type="Proteomes" id="UP000263753"/>
    </source>
</evidence>
<dbReference type="InterPro" id="IPR038765">
    <property type="entry name" value="Papain-like_cys_pep_sf"/>
</dbReference>
<accession>A0A3B7LWB7</accession>
<evidence type="ECO:0000259" key="1">
    <source>
        <dbReference type="SMART" id="SM00460"/>
    </source>
</evidence>
<dbReference type="Pfam" id="PF01841">
    <property type="entry name" value="Transglut_core"/>
    <property type="match status" value="1"/>
</dbReference>
<dbReference type="SMART" id="SM00460">
    <property type="entry name" value="TGc"/>
    <property type="match status" value="1"/>
</dbReference>
<dbReference type="EMBL" id="CP032134">
    <property type="protein sequence ID" value="AXY57072.1"/>
    <property type="molecule type" value="Genomic_DNA"/>
</dbReference>
<dbReference type="InterPro" id="IPR002931">
    <property type="entry name" value="Transglutaminase-like"/>
</dbReference>
<organism evidence="2 3">
    <name type="scientific">Acinetobacter chinensis</name>
    <dbReference type="NCBI Taxonomy" id="2004650"/>
    <lineage>
        <taxon>Bacteria</taxon>
        <taxon>Pseudomonadati</taxon>
        <taxon>Pseudomonadota</taxon>
        <taxon>Gammaproteobacteria</taxon>
        <taxon>Moraxellales</taxon>
        <taxon>Moraxellaceae</taxon>
        <taxon>Acinetobacter</taxon>
    </lineage>
</organism>